<keyword evidence="2 7" id="KW-0812">Transmembrane</keyword>
<evidence type="ECO:0000256" key="5">
    <source>
        <dbReference type="ARBA" id="ARBA00023136"/>
    </source>
</evidence>
<name>A0A1B1TAU9_9ARCH</name>
<dbReference type="EMBL" id="KP211825">
    <property type="protein sequence ID" value="ANV79385.1"/>
    <property type="molecule type" value="Genomic_DNA"/>
</dbReference>
<organism evidence="9">
    <name type="scientific">uncultured Poseidoniia archaeon</name>
    <dbReference type="NCBI Taxonomy" id="1697135"/>
    <lineage>
        <taxon>Archaea</taxon>
        <taxon>Methanobacteriati</taxon>
        <taxon>Thermoplasmatota</taxon>
        <taxon>Candidatus Poseidoniia</taxon>
        <taxon>environmental samples</taxon>
    </lineage>
</organism>
<evidence type="ECO:0000259" key="8">
    <source>
        <dbReference type="PROSITE" id="PS50222"/>
    </source>
</evidence>
<reference evidence="9" key="1">
    <citation type="submission" date="2014-11" db="EMBL/GenBank/DDBJ databases">
        <authorList>
            <person name="Zhu J."/>
            <person name="Qi W."/>
            <person name="Song R."/>
        </authorList>
    </citation>
    <scope>NUCLEOTIDE SEQUENCE</scope>
</reference>
<feature type="compositionally biased region" description="Acidic residues" evidence="6">
    <location>
        <begin position="471"/>
        <end position="483"/>
    </location>
</feature>
<dbReference type="Pfam" id="PF13499">
    <property type="entry name" value="EF-hand_7"/>
    <property type="match status" value="1"/>
</dbReference>
<sequence>NDGTDDCPDGDDEAPDDYHYDDNSNYYDDCIVNATSIDPNDDYYECWMNEWVDDEGNSPTDGYDEDECTELSDSTWECEHHDDHDDHDDMELPSESEMFEMFDADEDGLLTLDEVMNGLENMEEEIPTPEEALEEGDSDNSGGLSWDEFVELWNSEEDEDDPEDNHLNNSPALEADFHEAFNNSDDDGSGELEEEELQDFIDLVSELSSDEHEHDRTFVCSSTVGGTPDMEIAFELVNDGTEDCGDGSDEPQDMDTTIDSDGDGITDNDVDNWFECYNGGNVSMNHVNDGNEDCSMGEDEHDSEPWMMFDDCTDMSGSSPDDGSMWECFVDMDDDGTLTSEESMGMWYVCELITMVDGDMWFCEPQYEEEAMSGSFSMYFNASDSDNDGMLTADEFSLLYSVFEGDLENPELWMALLDADGDGEVTASEYSDFVNESTWEGGEVNDTMFEELEMLIDSYDSDNSGGLNSDELMEWLNDDDDDDHDGHDHGDHGDHGDDGDHGDHDGHDHGDHGDDGDHDDHSGHDHGDHDGHMHGPLDWIIVETDTMADMPPMAGDLSNYYAVLSKCTIVEDSDGEDDEMMMDMGGAPEMDCGPDIMFTPLSSATDPNSIYFHDADSSGTLTFGDMVHVSENATNEEWTHVRLYSASADAYSDENPMMTPGFTGVIGMIALLGAALLTRRD</sequence>
<dbReference type="Gene3D" id="1.10.238.10">
    <property type="entry name" value="EF-hand"/>
    <property type="match status" value="2"/>
</dbReference>
<feature type="domain" description="EF-hand" evidence="8">
    <location>
        <begin position="97"/>
        <end position="125"/>
    </location>
</feature>
<feature type="region of interest" description="Disordered" evidence="6">
    <location>
        <begin position="1"/>
        <end position="23"/>
    </location>
</feature>
<proteinExistence type="predicted"/>
<dbReference type="GO" id="GO:0005509">
    <property type="term" value="F:calcium ion binding"/>
    <property type="evidence" value="ECO:0007669"/>
    <property type="project" value="InterPro"/>
</dbReference>
<dbReference type="CDD" id="cd00051">
    <property type="entry name" value="EFh"/>
    <property type="match status" value="1"/>
</dbReference>
<dbReference type="Pfam" id="PF18204">
    <property type="entry name" value="PGF-CTERM"/>
    <property type="match status" value="1"/>
</dbReference>
<evidence type="ECO:0000256" key="2">
    <source>
        <dbReference type="ARBA" id="ARBA00022692"/>
    </source>
</evidence>
<feature type="region of interest" description="Disordered" evidence="6">
    <location>
        <begin position="460"/>
        <end position="531"/>
    </location>
</feature>
<dbReference type="PANTHER" id="PTHR24270">
    <property type="entry name" value="LOW-DENSITY LIPOPROTEIN RECEPTOR-RELATED"/>
    <property type="match status" value="1"/>
</dbReference>
<feature type="transmembrane region" description="Helical" evidence="7">
    <location>
        <begin position="657"/>
        <end position="677"/>
    </location>
</feature>
<dbReference type="InterPro" id="IPR018247">
    <property type="entry name" value="EF_Hand_1_Ca_BS"/>
</dbReference>
<evidence type="ECO:0000256" key="6">
    <source>
        <dbReference type="SAM" id="MobiDB-lite"/>
    </source>
</evidence>
<feature type="domain" description="EF-hand" evidence="8">
    <location>
        <begin position="172"/>
        <end position="207"/>
    </location>
</feature>
<dbReference type="GO" id="GO:0005886">
    <property type="term" value="C:plasma membrane"/>
    <property type="evidence" value="ECO:0007669"/>
    <property type="project" value="TreeGrafter"/>
</dbReference>
<keyword evidence="4 7" id="KW-1133">Transmembrane helix</keyword>
<comment type="subcellular location">
    <subcellularLocation>
        <location evidence="1">Membrane</location>
        <topology evidence="1">Single-pass membrane protein</topology>
    </subcellularLocation>
</comment>
<dbReference type="SUPFAM" id="SSF47473">
    <property type="entry name" value="EF-hand"/>
    <property type="match status" value="2"/>
</dbReference>
<protein>
    <recommendedName>
        <fullName evidence="8">EF-hand domain-containing protein</fullName>
    </recommendedName>
</protein>
<evidence type="ECO:0000256" key="4">
    <source>
        <dbReference type="ARBA" id="ARBA00022989"/>
    </source>
</evidence>
<feature type="domain" description="EF-hand" evidence="8">
    <location>
        <begin position="405"/>
        <end position="440"/>
    </location>
</feature>
<dbReference type="Pfam" id="PF13202">
    <property type="entry name" value="EF-hand_5"/>
    <property type="match status" value="1"/>
</dbReference>
<dbReference type="InterPro" id="IPR050685">
    <property type="entry name" value="LDLR"/>
</dbReference>
<keyword evidence="3" id="KW-0677">Repeat</keyword>
<keyword evidence="5 7" id="KW-0472">Membrane</keyword>
<dbReference type="NCBIfam" id="TIGR04126">
    <property type="entry name" value="PGF_CTERM"/>
    <property type="match status" value="1"/>
</dbReference>
<dbReference type="SMART" id="SM00054">
    <property type="entry name" value="EFh"/>
    <property type="match status" value="6"/>
</dbReference>
<evidence type="ECO:0000256" key="7">
    <source>
        <dbReference type="SAM" id="Phobius"/>
    </source>
</evidence>
<dbReference type="PROSITE" id="PS50222">
    <property type="entry name" value="EF_HAND_2"/>
    <property type="match status" value="4"/>
</dbReference>
<accession>A0A1B1TAU9</accession>
<feature type="compositionally biased region" description="Acidic residues" evidence="6">
    <location>
        <begin position="1"/>
        <end position="15"/>
    </location>
</feature>
<dbReference type="PROSITE" id="PS00018">
    <property type="entry name" value="EF_HAND_1"/>
    <property type="match status" value="4"/>
</dbReference>
<dbReference type="AlphaFoldDB" id="A0A1B1TAU9"/>
<feature type="domain" description="EF-hand" evidence="8">
    <location>
        <begin position="447"/>
        <end position="482"/>
    </location>
</feature>
<dbReference type="InterPro" id="IPR002048">
    <property type="entry name" value="EF_hand_dom"/>
</dbReference>
<evidence type="ECO:0000256" key="1">
    <source>
        <dbReference type="ARBA" id="ARBA00004167"/>
    </source>
</evidence>
<dbReference type="InterPro" id="IPR011992">
    <property type="entry name" value="EF-hand-dom_pair"/>
</dbReference>
<feature type="non-terminal residue" evidence="9">
    <location>
        <position position="1"/>
    </location>
</feature>
<evidence type="ECO:0000256" key="3">
    <source>
        <dbReference type="ARBA" id="ARBA00022737"/>
    </source>
</evidence>
<evidence type="ECO:0000313" key="9">
    <source>
        <dbReference type="EMBL" id="ANV79385.1"/>
    </source>
</evidence>
<reference evidence="9" key="2">
    <citation type="journal article" date="2015" name="ISME J.">
        <title>A new class of marine Euryarchaeota group II from the Mediterranean deep chlorophyll maximum.</title>
        <authorList>
            <person name="Martin-Cuadrado A.B."/>
            <person name="Garcia-Heredia I."/>
            <person name="Molto A.G."/>
            <person name="Lopez-Ubeda R."/>
            <person name="Kimes N."/>
            <person name="Lopez-Garcia P."/>
            <person name="Moreira D."/>
            <person name="Rodriguez-Valera F."/>
        </authorList>
    </citation>
    <scope>NUCLEOTIDE SEQUENCE</scope>
</reference>
<dbReference type="InterPro" id="IPR026371">
    <property type="entry name" value="PGF_CTERM"/>
</dbReference>
<feature type="compositionally biased region" description="Basic and acidic residues" evidence="6">
    <location>
        <begin position="484"/>
        <end position="531"/>
    </location>
</feature>